<comment type="caution">
    <text evidence="1">The sequence shown here is derived from an EMBL/GenBank/DDBJ whole genome shotgun (WGS) entry which is preliminary data.</text>
</comment>
<gene>
    <name evidence="1" type="ORF">H5410_053899</name>
</gene>
<sequence length="99" mass="11311">MATLIRAISASLLLTRSRDHLLQVHASTDLVPSPTEISCSVDRFSFNTLAIPRSSRVKVCLRYQSYPFPQRIIFGRRSRSVRKYKKRAKKTTNAMPKST</sequence>
<dbReference type="AlphaFoldDB" id="A0A9J5X8J4"/>
<name>A0A9J5X8J4_SOLCO</name>
<dbReference type="EMBL" id="JACXVP010000010">
    <property type="protein sequence ID" value="KAG5583272.1"/>
    <property type="molecule type" value="Genomic_DNA"/>
</dbReference>
<proteinExistence type="predicted"/>
<evidence type="ECO:0000313" key="2">
    <source>
        <dbReference type="Proteomes" id="UP000824120"/>
    </source>
</evidence>
<keyword evidence="2" id="KW-1185">Reference proteome</keyword>
<accession>A0A9J5X8J4</accession>
<organism evidence="1 2">
    <name type="scientific">Solanum commersonii</name>
    <name type="common">Commerson's wild potato</name>
    <name type="synonym">Commerson's nightshade</name>
    <dbReference type="NCBI Taxonomy" id="4109"/>
    <lineage>
        <taxon>Eukaryota</taxon>
        <taxon>Viridiplantae</taxon>
        <taxon>Streptophyta</taxon>
        <taxon>Embryophyta</taxon>
        <taxon>Tracheophyta</taxon>
        <taxon>Spermatophyta</taxon>
        <taxon>Magnoliopsida</taxon>
        <taxon>eudicotyledons</taxon>
        <taxon>Gunneridae</taxon>
        <taxon>Pentapetalae</taxon>
        <taxon>asterids</taxon>
        <taxon>lamiids</taxon>
        <taxon>Solanales</taxon>
        <taxon>Solanaceae</taxon>
        <taxon>Solanoideae</taxon>
        <taxon>Solaneae</taxon>
        <taxon>Solanum</taxon>
    </lineage>
</organism>
<reference evidence="1 2" key="1">
    <citation type="submission" date="2020-09" db="EMBL/GenBank/DDBJ databases">
        <title>De no assembly of potato wild relative species, Solanum commersonii.</title>
        <authorList>
            <person name="Cho K."/>
        </authorList>
    </citation>
    <scope>NUCLEOTIDE SEQUENCE [LARGE SCALE GENOMIC DNA]</scope>
    <source>
        <strain evidence="1">LZ3.2</strain>
        <tissue evidence="1">Leaf</tissue>
    </source>
</reference>
<protein>
    <submittedName>
        <fullName evidence="1">Uncharacterized protein</fullName>
    </submittedName>
</protein>
<dbReference type="Proteomes" id="UP000824120">
    <property type="component" value="Chromosome 10"/>
</dbReference>
<evidence type="ECO:0000313" key="1">
    <source>
        <dbReference type="EMBL" id="KAG5583272.1"/>
    </source>
</evidence>